<evidence type="ECO:0000313" key="1">
    <source>
        <dbReference type="EMBL" id="SIM30266.1"/>
    </source>
</evidence>
<evidence type="ECO:0000313" key="2">
    <source>
        <dbReference type="Proteomes" id="UP000195607"/>
    </source>
</evidence>
<sequence length="70" mass="7966">MIVMENKNPLLDAQQVSLISLKKGFSSKFPTSPLNQILISEPDYVTITELLAKSQTWFSILENKRRNGNE</sequence>
<accession>A0A1N5S2P6</accession>
<reference evidence="1 2" key="1">
    <citation type="submission" date="2016-04" db="EMBL/GenBank/DDBJ databases">
        <authorList>
            <person name="Evans L.H."/>
            <person name="Alamgir A."/>
            <person name="Owens N."/>
            <person name="Weber N.D."/>
            <person name="Virtaneva K."/>
            <person name="Barbian K."/>
            <person name="Babar A."/>
            <person name="Rosenke K."/>
        </authorList>
    </citation>
    <scope>NUCLEOTIDE SEQUENCE [LARGE SCALE GENOMIC DNA]</scope>
    <source>
        <strain evidence="2">S5(T) (JCM 30642 \VKM B-2941)</strain>
    </source>
</reference>
<proteinExistence type="predicted"/>
<name>A0A1N5S2P6_9ARCH</name>
<dbReference type="AlphaFoldDB" id="A0A1N5S2P6"/>
<protein>
    <submittedName>
        <fullName evidence="1">Uncharacterized protein</fullName>
    </submittedName>
</protein>
<organism evidence="1 2">
    <name type="scientific">Cuniculiplasma divulgatum</name>
    <dbReference type="NCBI Taxonomy" id="1673428"/>
    <lineage>
        <taxon>Archaea</taxon>
        <taxon>Methanobacteriati</taxon>
        <taxon>Thermoplasmatota</taxon>
        <taxon>Thermoplasmata</taxon>
        <taxon>Thermoplasmatales</taxon>
        <taxon>Cuniculiplasmataceae</taxon>
        <taxon>Cuniculiplasma</taxon>
    </lineage>
</organism>
<dbReference type="Proteomes" id="UP000195607">
    <property type="component" value="Chromosome I"/>
</dbReference>
<gene>
    <name evidence="1" type="ORF">CSP5_0053</name>
</gene>
<dbReference type="EMBL" id="LT671858">
    <property type="protein sequence ID" value="SIM30266.1"/>
    <property type="molecule type" value="Genomic_DNA"/>
</dbReference>